<dbReference type="SMART" id="SM00355">
    <property type="entry name" value="ZnF_C2H2"/>
    <property type="match status" value="1"/>
</dbReference>
<dbReference type="Proteomes" id="UP000694382">
    <property type="component" value="Chromosome 8"/>
</dbReference>
<feature type="region of interest" description="Disordered" evidence="3">
    <location>
        <begin position="293"/>
        <end position="345"/>
    </location>
</feature>
<dbReference type="InterPro" id="IPR011333">
    <property type="entry name" value="SKP1/BTB/POZ_sf"/>
</dbReference>
<name>A0A8C3MZ24_GEOPR</name>
<keyword evidence="2" id="KW-0539">Nucleus</keyword>
<dbReference type="Gene3D" id="3.30.160.60">
    <property type="entry name" value="Classic Zinc Finger"/>
    <property type="match status" value="1"/>
</dbReference>
<dbReference type="InterPro" id="IPR050457">
    <property type="entry name" value="ZnFinger_BTB_dom_contain"/>
</dbReference>
<dbReference type="FunFam" id="3.30.710.10:FF:000009">
    <property type="entry name" value="Zinc finger and BTB domain-containing 37"/>
    <property type="match status" value="1"/>
</dbReference>
<dbReference type="InterPro" id="IPR013087">
    <property type="entry name" value="Znf_C2H2_type"/>
</dbReference>
<feature type="compositionally biased region" description="Basic and acidic residues" evidence="3">
    <location>
        <begin position="144"/>
        <end position="154"/>
    </location>
</feature>
<reference evidence="4" key="1">
    <citation type="submission" date="2020-02" db="EMBL/GenBank/DDBJ databases">
        <authorList>
            <person name="Enbody D E."/>
            <person name="Pettersson E M."/>
        </authorList>
    </citation>
    <scope>NUCLEOTIDE SEQUENCE [LARGE SCALE GENOMIC DNA]</scope>
</reference>
<dbReference type="CDD" id="cd18222">
    <property type="entry name" value="BTB_POZ_ZBTB37"/>
    <property type="match status" value="1"/>
</dbReference>
<dbReference type="InterPro" id="IPR036236">
    <property type="entry name" value="Znf_C2H2_sf"/>
</dbReference>
<evidence type="ECO:0000256" key="3">
    <source>
        <dbReference type="SAM" id="MobiDB-lite"/>
    </source>
</evidence>
<feature type="region of interest" description="Disordered" evidence="3">
    <location>
        <begin position="443"/>
        <end position="479"/>
    </location>
</feature>
<evidence type="ECO:0000313" key="5">
    <source>
        <dbReference type="Proteomes" id="UP000694382"/>
    </source>
</evidence>
<dbReference type="SUPFAM" id="SSF57667">
    <property type="entry name" value="beta-beta-alpha zinc fingers"/>
    <property type="match status" value="1"/>
</dbReference>
<reference evidence="4" key="3">
    <citation type="submission" date="2025-09" db="UniProtKB">
        <authorList>
            <consortium name="Ensembl"/>
        </authorList>
    </citation>
    <scope>IDENTIFICATION</scope>
</reference>
<dbReference type="Gene3D" id="3.30.710.10">
    <property type="entry name" value="Potassium Channel Kv1.1, Chain A"/>
    <property type="match status" value="1"/>
</dbReference>
<dbReference type="Ensembl" id="ENSCPVT00000013908.2">
    <property type="protein sequence ID" value="ENSCPVP00000013321.2"/>
    <property type="gene ID" value="ENSCPVG00000009738.2"/>
</dbReference>
<dbReference type="GO" id="GO:0000978">
    <property type="term" value="F:RNA polymerase II cis-regulatory region sequence-specific DNA binding"/>
    <property type="evidence" value="ECO:0007669"/>
    <property type="project" value="TreeGrafter"/>
</dbReference>
<feature type="compositionally biased region" description="Basic and acidic residues" evidence="3">
    <location>
        <begin position="320"/>
        <end position="336"/>
    </location>
</feature>
<dbReference type="GO" id="GO:0005634">
    <property type="term" value="C:nucleus"/>
    <property type="evidence" value="ECO:0007669"/>
    <property type="project" value="UniProtKB-SubCell"/>
</dbReference>
<dbReference type="PROSITE" id="PS50157">
    <property type="entry name" value="ZINC_FINGER_C2H2_2"/>
    <property type="match status" value="1"/>
</dbReference>
<reference evidence="4" key="2">
    <citation type="submission" date="2025-08" db="UniProtKB">
        <authorList>
            <consortium name="Ensembl"/>
        </authorList>
    </citation>
    <scope>IDENTIFICATION</scope>
</reference>
<accession>A0A8C3MZ24</accession>
<dbReference type="AlphaFoldDB" id="A0A8C3MZ24"/>
<protein>
    <submittedName>
        <fullName evidence="4">Uncharacterized protein</fullName>
    </submittedName>
</protein>
<dbReference type="Pfam" id="PF00651">
    <property type="entry name" value="BTB"/>
    <property type="match status" value="1"/>
</dbReference>
<dbReference type="SUPFAM" id="SSF54695">
    <property type="entry name" value="POZ domain"/>
    <property type="match status" value="1"/>
</dbReference>
<accession>A0A8U8C6B7</accession>
<evidence type="ECO:0000256" key="2">
    <source>
        <dbReference type="ARBA" id="ARBA00023242"/>
    </source>
</evidence>
<dbReference type="GO" id="GO:0000981">
    <property type="term" value="F:DNA-binding transcription factor activity, RNA polymerase II-specific"/>
    <property type="evidence" value="ECO:0007669"/>
    <property type="project" value="TreeGrafter"/>
</dbReference>
<dbReference type="PANTHER" id="PTHR46105:SF32">
    <property type="entry name" value="ZINC FINGER AND BTB DOMAIN CONTAINING 37"/>
    <property type="match status" value="1"/>
</dbReference>
<feature type="region of interest" description="Disordered" evidence="3">
    <location>
        <begin position="139"/>
        <end position="178"/>
    </location>
</feature>
<comment type="subcellular location">
    <subcellularLocation>
        <location evidence="1">Nucleus</location>
    </subcellularLocation>
</comment>
<dbReference type="InterPro" id="IPR000210">
    <property type="entry name" value="BTB/POZ_dom"/>
</dbReference>
<organism evidence="4 5">
    <name type="scientific">Geospiza parvula</name>
    <name type="common">Small tree-finch</name>
    <name type="synonym">Camarhynchus parvulus</name>
    <dbReference type="NCBI Taxonomy" id="87175"/>
    <lineage>
        <taxon>Eukaryota</taxon>
        <taxon>Metazoa</taxon>
        <taxon>Chordata</taxon>
        <taxon>Craniata</taxon>
        <taxon>Vertebrata</taxon>
        <taxon>Euteleostomi</taxon>
        <taxon>Archelosauria</taxon>
        <taxon>Archosauria</taxon>
        <taxon>Dinosauria</taxon>
        <taxon>Saurischia</taxon>
        <taxon>Theropoda</taxon>
        <taxon>Coelurosauria</taxon>
        <taxon>Aves</taxon>
        <taxon>Neognathae</taxon>
        <taxon>Neoaves</taxon>
        <taxon>Telluraves</taxon>
        <taxon>Australaves</taxon>
        <taxon>Passeriformes</taxon>
        <taxon>Thraupidae</taxon>
        <taxon>Camarhynchus</taxon>
    </lineage>
</organism>
<dbReference type="FunFam" id="3.30.160.60:FF:000119">
    <property type="entry name" value="Zinc finger and BTB domain containing 37"/>
    <property type="match status" value="1"/>
</dbReference>
<evidence type="ECO:0000313" key="4">
    <source>
        <dbReference type="Ensembl" id="ENSCPVP00000013321.2"/>
    </source>
</evidence>
<proteinExistence type="predicted"/>
<dbReference type="PANTHER" id="PTHR46105">
    <property type="entry name" value="AGAP004733-PA"/>
    <property type="match status" value="1"/>
</dbReference>
<sequence>MEKSGNIQLEIPNFSNSVLSHLNQLRMQGRLCDIVVNVQGQAFRAHKVVLAASSPYFRDHMSLNEMSTVSISVIKNPSVFEQLLSFCYTGRICLQLADIISYLTAASFLQMQHIIDKCTQILEGIHFKINVAEVEAELGQTRTKHQERPPESHRATPTLNRPLSPRHNTPKGSRLGQVSTVLDIRELSPPEESTSPQIIEQSSDVEGREPILRINRAGQWYVETGMGERGAQNDEEVRVLGGVRIKTENLEEWLGTEHQPSGEDGSSAEEVTAMVIDTTGHGSLGQEAFALGSSGAKVVRPTSSEIDRFSPSGSMVAVTERYRSKSESPGRMDEPKQPSSQGEESAMLGVSGYVEYLREQEVSERWFRYNPRLTCIYCAKSFNQKGSLDRHMRLHMGITPFSCAACAGRSTPARISWSITSASTRATSPSTATCAAKASLSRPSSTSTFARTTPAVCPWRGPTASPPRPPSRPGGRQRRNLLLRRRLWPWGRRPRALCPRPGRIEVPGERTVFPFLALKSQHRPGRLVL</sequence>
<dbReference type="PROSITE" id="PS50097">
    <property type="entry name" value="BTB"/>
    <property type="match status" value="1"/>
</dbReference>
<feature type="compositionally biased region" description="Polar residues" evidence="3">
    <location>
        <begin position="155"/>
        <end position="178"/>
    </location>
</feature>
<keyword evidence="5" id="KW-1185">Reference proteome</keyword>
<dbReference type="SMART" id="SM00225">
    <property type="entry name" value="BTB"/>
    <property type="match status" value="1"/>
</dbReference>
<evidence type="ECO:0000256" key="1">
    <source>
        <dbReference type="ARBA" id="ARBA00004123"/>
    </source>
</evidence>
<dbReference type="PROSITE" id="PS00028">
    <property type="entry name" value="ZINC_FINGER_C2H2_1"/>
    <property type="match status" value="1"/>
</dbReference>